<dbReference type="SMART" id="SM00739">
    <property type="entry name" value="KOW"/>
    <property type="match status" value="1"/>
</dbReference>
<evidence type="ECO:0000256" key="3">
    <source>
        <dbReference type="ARBA" id="ARBA00023163"/>
    </source>
</evidence>
<evidence type="ECO:0000259" key="5">
    <source>
        <dbReference type="SMART" id="SM00739"/>
    </source>
</evidence>
<dbReference type="InterPro" id="IPR006645">
    <property type="entry name" value="NGN-like_dom"/>
</dbReference>
<dbReference type="GO" id="GO:0005829">
    <property type="term" value="C:cytosol"/>
    <property type="evidence" value="ECO:0007669"/>
    <property type="project" value="TreeGrafter"/>
</dbReference>
<evidence type="ECO:0000313" key="6">
    <source>
        <dbReference type="EMBL" id="RUO74536.1"/>
    </source>
</evidence>
<keyword evidence="3" id="KW-0804">Transcription</keyword>
<dbReference type="GO" id="GO:0031564">
    <property type="term" value="P:transcription antitermination"/>
    <property type="evidence" value="ECO:0007669"/>
    <property type="project" value="UniProtKB-KW"/>
</dbReference>
<dbReference type="InterPro" id="IPR036735">
    <property type="entry name" value="NGN_dom_sf"/>
</dbReference>
<dbReference type="EMBL" id="PIQE01000001">
    <property type="protein sequence ID" value="RUO74536.1"/>
    <property type="molecule type" value="Genomic_DNA"/>
</dbReference>
<dbReference type="InterPro" id="IPR010215">
    <property type="entry name" value="Transcription_antiterm_RfaH"/>
</dbReference>
<dbReference type="NCBIfam" id="NF006534">
    <property type="entry name" value="PRK09014.1"/>
    <property type="match status" value="1"/>
</dbReference>
<keyword evidence="2" id="KW-0805">Transcription regulation</keyword>
<keyword evidence="1" id="KW-0889">Transcription antitermination</keyword>
<keyword evidence="7" id="KW-1185">Reference proteome</keyword>
<dbReference type="SUPFAM" id="SSF82679">
    <property type="entry name" value="N-utilization substance G protein NusG, N-terminal domain"/>
    <property type="match status" value="1"/>
</dbReference>
<dbReference type="InterPro" id="IPR043425">
    <property type="entry name" value="NusG-like"/>
</dbReference>
<dbReference type="CDD" id="cd06091">
    <property type="entry name" value="KOW_NusG"/>
    <property type="match status" value="1"/>
</dbReference>
<accession>A0A432Z9C9</accession>
<dbReference type="InterPro" id="IPR008991">
    <property type="entry name" value="Translation_prot_SH3-like_sf"/>
</dbReference>
<dbReference type="NCBIfam" id="TIGR01955">
    <property type="entry name" value="RfaH"/>
    <property type="match status" value="1"/>
</dbReference>
<dbReference type="STRING" id="1122124.GCA_000423165_00571"/>
<gene>
    <name evidence="6" type="primary">rfaH</name>
    <name evidence="6" type="ORF">CWI80_04130</name>
</gene>
<feature type="domain" description="KOW" evidence="5">
    <location>
        <begin position="118"/>
        <end position="145"/>
    </location>
</feature>
<evidence type="ECO:0000313" key="7">
    <source>
        <dbReference type="Proteomes" id="UP000287022"/>
    </source>
</evidence>
<evidence type="ECO:0000259" key="4">
    <source>
        <dbReference type="SMART" id="SM00738"/>
    </source>
</evidence>
<evidence type="ECO:0000256" key="2">
    <source>
        <dbReference type="ARBA" id="ARBA00023015"/>
    </source>
</evidence>
<dbReference type="SUPFAM" id="SSF50104">
    <property type="entry name" value="Translation proteins SH3-like domain"/>
    <property type="match status" value="1"/>
</dbReference>
<dbReference type="Pfam" id="PF02357">
    <property type="entry name" value="NusG"/>
    <property type="match status" value="1"/>
</dbReference>
<dbReference type="Proteomes" id="UP000287022">
    <property type="component" value="Unassembled WGS sequence"/>
</dbReference>
<sequence length="170" mass="18819">MVDTSSAWYVIQTKPKQEQRARTHLENLAFDVALPMLSIERVRRGKRTAVSEPLFPSYIFVKVDAASPNFHRIRSTLGVSKLVKFGETPAQVSDDVVSQMLCFSEKNETAQQLDPNAAPQVGDQVEIVEGPFSGLLAKVVALDGASRCVVLLDFLQKQVRAEFALSSLKR</sequence>
<name>A0A432Z9C9_9GAMM</name>
<dbReference type="AlphaFoldDB" id="A0A432Z9C9"/>
<organism evidence="6 7">
    <name type="scientific">Pseudidiomarina sediminum</name>
    <dbReference type="NCBI Taxonomy" id="431675"/>
    <lineage>
        <taxon>Bacteria</taxon>
        <taxon>Pseudomonadati</taxon>
        <taxon>Pseudomonadota</taxon>
        <taxon>Gammaproteobacteria</taxon>
        <taxon>Alteromonadales</taxon>
        <taxon>Idiomarinaceae</taxon>
        <taxon>Pseudidiomarina</taxon>
    </lineage>
</organism>
<reference evidence="7" key="1">
    <citation type="journal article" date="2018" name="Front. Microbiol.">
        <title>Genome-Based Analysis Reveals the Taxonomy and Diversity of the Family Idiomarinaceae.</title>
        <authorList>
            <person name="Liu Y."/>
            <person name="Lai Q."/>
            <person name="Shao Z."/>
        </authorList>
    </citation>
    <scope>NUCLEOTIDE SEQUENCE [LARGE SCALE GENOMIC DNA]</scope>
    <source>
        <strain evidence="7">c121</strain>
    </source>
</reference>
<dbReference type="RefSeq" id="WP_026861616.1">
    <property type="nucleotide sequence ID" value="NZ_PIQE01000001.1"/>
</dbReference>
<proteinExistence type="predicted"/>
<feature type="domain" description="NusG-like N-terminal" evidence="4">
    <location>
        <begin position="5"/>
        <end position="104"/>
    </location>
</feature>
<dbReference type="InterPro" id="IPR005824">
    <property type="entry name" value="KOW"/>
</dbReference>
<dbReference type="SMART" id="SM00738">
    <property type="entry name" value="NGN"/>
    <property type="match status" value="1"/>
</dbReference>
<comment type="caution">
    <text evidence="6">The sequence shown here is derived from an EMBL/GenBank/DDBJ whole genome shotgun (WGS) entry which is preliminary data.</text>
</comment>
<evidence type="ECO:0000256" key="1">
    <source>
        <dbReference type="ARBA" id="ARBA00022814"/>
    </source>
</evidence>
<dbReference type="PANTHER" id="PTHR30265">
    <property type="entry name" value="RHO-INTERACTING TRANSCRIPTION TERMINATION FACTOR NUSG"/>
    <property type="match status" value="1"/>
</dbReference>
<protein>
    <submittedName>
        <fullName evidence="6">Transcription/translation regulatory transformer protein RfaH</fullName>
    </submittedName>
</protein>
<dbReference type="GO" id="GO:0006354">
    <property type="term" value="P:DNA-templated transcription elongation"/>
    <property type="evidence" value="ECO:0007669"/>
    <property type="project" value="InterPro"/>
</dbReference>
<dbReference type="CDD" id="cd09892">
    <property type="entry name" value="NGN_SP_RfaH"/>
    <property type="match status" value="1"/>
</dbReference>
<dbReference type="Gene3D" id="3.30.70.940">
    <property type="entry name" value="NusG, N-terminal domain"/>
    <property type="match status" value="1"/>
</dbReference>
<dbReference type="PANTHER" id="PTHR30265:SF7">
    <property type="entry name" value="TRANSCRIPTION ANTITERMINATION PROTEIN RFAH"/>
    <property type="match status" value="1"/>
</dbReference>